<gene>
    <name evidence="9" type="ORF">F2P47_04605</name>
</gene>
<feature type="domain" description="Asparaginase/glutaminase C-terminal" evidence="8">
    <location>
        <begin position="213"/>
        <end position="316"/>
    </location>
</feature>
<dbReference type="SUPFAM" id="SSF53774">
    <property type="entry name" value="Glutaminase/Asparaginase"/>
    <property type="match status" value="1"/>
</dbReference>
<feature type="domain" description="L-asparaginase N-terminal" evidence="7">
    <location>
        <begin position="10"/>
        <end position="198"/>
    </location>
</feature>
<dbReference type="Pfam" id="PF00710">
    <property type="entry name" value="Asparaginase"/>
    <property type="match status" value="1"/>
</dbReference>
<proteinExistence type="inferred from homology"/>
<dbReference type="SMART" id="SM00870">
    <property type="entry name" value="Asparaginase"/>
    <property type="match status" value="1"/>
</dbReference>
<accession>A0A6N6VP65</accession>
<dbReference type="InterPro" id="IPR037152">
    <property type="entry name" value="L-asparaginase_N_sf"/>
</dbReference>
<dbReference type="InterPro" id="IPR027475">
    <property type="entry name" value="Asparaginase/glutaminase_AS2"/>
</dbReference>
<dbReference type="Gene3D" id="3.40.50.40">
    <property type="match status" value="1"/>
</dbReference>
<reference evidence="9 10" key="1">
    <citation type="submission" date="2019-09" db="EMBL/GenBank/DDBJ databases">
        <title>Parvibaculum sedimenti sp. nov., isolated from sediment.</title>
        <authorList>
            <person name="Wang Y."/>
        </authorList>
    </citation>
    <scope>NUCLEOTIDE SEQUENCE [LARGE SCALE GENOMIC DNA]</scope>
    <source>
        <strain evidence="9 10">HXT-9</strain>
    </source>
</reference>
<dbReference type="Proteomes" id="UP000468901">
    <property type="component" value="Unassembled WGS sequence"/>
</dbReference>
<comment type="caution">
    <text evidence="9">The sequence shown here is derived from an EMBL/GenBank/DDBJ whole genome shotgun (WGS) entry which is preliminary data.</text>
</comment>
<dbReference type="GO" id="GO:0004067">
    <property type="term" value="F:asparaginase activity"/>
    <property type="evidence" value="ECO:0007669"/>
    <property type="project" value="UniProtKB-UniRule"/>
</dbReference>
<dbReference type="PIRSF" id="PIRSF500176">
    <property type="entry name" value="L_ASNase"/>
    <property type="match status" value="1"/>
</dbReference>
<dbReference type="PANTHER" id="PTHR11707:SF28">
    <property type="entry name" value="60 KDA LYSOPHOSPHOLIPASE"/>
    <property type="match status" value="1"/>
</dbReference>
<evidence type="ECO:0000313" key="9">
    <source>
        <dbReference type="EMBL" id="KAB7741690.1"/>
    </source>
</evidence>
<keyword evidence="10" id="KW-1185">Reference proteome</keyword>
<dbReference type="PROSITE" id="PS00917">
    <property type="entry name" value="ASN_GLN_ASE_2"/>
    <property type="match status" value="1"/>
</dbReference>
<evidence type="ECO:0000256" key="1">
    <source>
        <dbReference type="ARBA" id="ARBA00010518"/>
    </source>
</evidence>
<dbReference type="PRINTS" id="PR00139">
    <property type="entry name" value="ASNGLNASE"/>
</dbReference>
<evidence type="ECO:0000256" key="4">
    <source>
        <dbReference type="PIRSR" id="PIRSR001220-2"/>
    </source>
</evidence>
<dbReference type="InterPro" id="IPR004550">
    <property type="entry name" value="AsnASE_II"/>
</dbReference>
<evidence type="ECO:0000313" key="10">
    <source>
        <dbReference type="Proteomes" id="UP000468901"/>
    </source>
</evidence>
<dbReference type="RefSeq" id="WP_152214993.1">
    <property type="nucleotide sequence ID" value="NZ_JBAQYD010000187.1"/>
</dbReference>
<feature type="binding site" evidence="4">
    <location>
        <begin position="95"/>
        <end position="96"/>
    </location>
    <ligand>
        <name>substrate</name>
    </ligand>
</feature>
<sequence>MEEAASFAGKVAILTTGGTIASTYDQSSGSVHAALDANVLLAGLPTACLPPVEGRSILTRNSYALSFDDALTIVEAIEETRSRDDIAGVVVTHGTDTLEETAFLAGLLLEPGKPVVFTGAQASADEPDRDGPRNLADAIRVAGTGAASGLGVLVVFDGDILTARDATKRHSSRRHAFTAASGPIGTVDRSVVRITQRPTPFARFCEARLAGPVDLVTLTLGGDDRILKLCAEAGARGIVLAATGRGNATPNIVALISQLSARGVPVLVTSRSPEGRVEPIYGQGGGADLERAGAIFAGDLNGPKARLLLALILGQSTIGNIAALVHSIANSCIEEKVW</sequence>
<dbReference type="InterPro" id="IPR020827">
    <property type="entry name" value="Asparaginase/glutaminase_AS1"/>
</dbReference>
<organism evidence="9 10">
    <name type="scientific">Parvibaculum sedimenti</name>
    <dbReference type="NCBI Taxonomy" id="2608632"/>
    <lineage>
        <taxon>Bacteria</taxon>
        <taxon>Pseudomonadati</taxon>
        <taxon>Pseudomonadota</taxon>
        <taxon>Alphaproteobacteria</taxon>
        <taxon>Hyphomicrobiales</taxon>
        <taxon>Parvibaculaceae</taxon>
        <taxon>Parvibaculum</taxon>
    </lineage>
</organism>
<dbReference type="SFLD" id="SFLDS00057">
    <property type="entry name" value="Glutaminase/Asparaginase"/>
    <property type="match status" value="1"/>
</dbReference>
<evidence type="ECO:0000256" key="6">
    <source>
        <dbReference type="PROSITE-ProRule" id="PRU10100"/>
    </source>
</evidence>
<dbReference type="GO" id="GO:0006528">
    <property type="term" value="P:asparagine metabolic process"/>
    <property type="evidence" value="ECO:0007669"/>
    <property type="project" value="InterPro"/>
</dbReference>
<feature type="active site" evidence="5">
    <location>
        <position position="19"/>
    </location>
</feature>
<dbReference type="Pfam" id="PF17763">
    <property type="entry name" value="Asparaginase_C"/>
    <property type="match status" value="1"/>
</dbReference>
<dbReference type="InterPro" id="IPR040919">
    <property type="entry name" value="Asparaginase_C"/>
</dbReference>
<dbReference type="AlphaFoldDB" id="A0A6N6VP65"/>
<dbReference type="InterPro" id="IPR027473">
    <property type="entry name" value="L-asparaginase_C"/>
</dbReference>
<dbReference type="Gene3D" id="3.40.50.1170">
    <property type="entry name" value="L-asparaginase, N-terminal domain"/>
    <property type="match status" value="1"/>
</dbReference>
<dbReference type="EMBL" id="WESC01000003">
    <property type="protein sequence ID" value="KAB7741690.1"/>
    <property type="molecule type" value="Genomic_DNA"/>
</dbReference>
<dbReference type="PIRSF" id="PIRSF001220">
    <property type="entry name" value="L-ASNase_gatD"/>
    <property type="match status" value="1"/>
</dbReference>
<evidence type="ECO:0000256" key="3">
    <source>
        <dbReference type="PIRSR" id="PIRSR001220-1"/>
    </source>
</evidence>
<evidence type="ECO:0000259" key="8">
    <source>
        <dbReference type="Pfam" id="PF17763"/>
    </source>
</evidence>
<feature type="binding site" evidence="4">
    <location>
        <position position="62"/>
    </location>
    <ligand>
        <name>substrate</name>
    </ligand>
</feature>
<dbReference type="PROSITE" id="PS00144">
    <property type="entry name" value="ASN_GLN_ASE_1"/>
    <property type="match status" value="1"/>
</dbReference>
<dbReference type="CDD" id="cd08964">
    <property type="entry name" value="L-asparaginase_II"/>
    <property type="match status" value="1"/>
</dbReference>
<name>A0A6N6VP65_9HYPH</name>
<feature type="active site" description="O-isoaspartyl threonine intermediate" evidence="3">
    <location>
        <position position="19"/>
    </location>
</feature>
<dbReference type="InterPro" id="IPR006034">
    <property type="entry name" value="Asparaginase/glutaminase-like"/>
</dbReference>
<comment type="similarity">
    <text evidence="1">Belongs to the asparaginase 1 family.</text>
</comment>
<dbReference type="InterPro" id="IPR027474">
    <property type="entry name" value="L-asparaginase_N"/>
</dbReference>
<evidence type="ECO:0000256" key="2">
    <source>
        <dbReference type="ARBA" id="ARBA00022801"/>
    </source>
</evidence>
<evidence type="ECO:0000259" key="7">
    <source>
        <dbReference type="Pfam" id="PF00710"/>
    </source>
</evidence>
<dbReference type="PANTHER" id="PTHR11707">
    <property type="entry name" value="L-ASPARAGINASE"/>
    <property type="match status" value="1"/>
</dbReference>
<dbReference type="PROSITE" id="PS51732">
    <property type="entry name" value="ASN_GLN_ASE_3"/>
    <property type="match status" value="1"/>
</dbReference>
<evidence type="ECO:0000256" key="5">
    <source>
        <dbReference type="PROSITE-ProRule" id="PRU10099"/>
    </source>
</evidence>
<dbReference type="InterPro" id="IPR036152">
    <property type="entry name" value="Asp/glu_Ase-like_sf"/>
</dbReference>
<keyword evidence="2" id="KW-0378">Hydrolase</keyword>
<protein>
    <submittedName>
        <fullName evidence="9">Asparaginase</fullName>
    </submittedName>
</protein>
<feature type="active site" evidence="6">
    <location>
        <position position="95"/>
    </location>
</feature>